<dbReference type="AlphaFoldDB" id="R4YPX5"/>
<evidence type="ECO:0000256" key="10">
    <source>
        <dbReference type="HAMAP-Rule" id="MF_00321"/>
    </source>
</evidence>
<dbReference type="STRING" id="698738.OLEAN_C00330"/>
<feature type="region of interest" description="Disordered" evidence="11">
    <location>
        <begin position="209"/>
        <end position="232"/>
    </location>
</feature>
<dbReference type="InterPro" id="IPR019987">
    <property type="entry name" value="GTP-bd_ribosome_bio_YsxC"/>
</dbReference>
<evidence type="ECO:0000256" key="3">
    <source>
        <dbReference type="ARBA" id="ARBA00022618"/>
    </source>
</evidence>
<keyword evidence="7 10" id="KW-0342">GTP-binding</keyword>
<dbReference type="SUPFAM" id="SSF52540">
    <property type="entry name" value="P-loop containing nucleoside triphosphate hydrolases"/>
    <property type="match status" value="1"/>
</dbReference>
<dbReference type="HAMAP" id="MF_00321">
    <property type="entry name" value="GTPase_EngB"/>
    <property type="match status" value="1"/>
</dbReference>
<dbReference type="FunFam" id="3.40.50.300:FF:000098">
    <property type="entry name" value="Probable GTP-binding protein EngB"/>
    <property type="match status" value="1"/>
</dbReference>
<name>R4YPX5_OLEAN</name>
<evidence type="ECO:0000256" key="5">
    <source>
        <dbReference type="ARBA" id="ARBA00022741"/>
    </source>
</evidence>
<keyword evidence="3 10" id="KW-0132">Cell division</keyword>
<feature type="compositionally biased region" description="Acidic residues" evidence="11">
    <location>
        <begin position="209"/>
        <end position="223"/>
    </location>
</feature>
<evidence type="ECO:0000256" key="6">
    <source>
        <dbReference type="ARBA" id="ARBA00022842"/>
    </source>
</evidence>
<dbReference type="NCBIfam" id="TIGR03598">
    <property type="entry name" value="GTPase_YsxC"/>
    <property type="match status" value="1"/>
</dbReference>
<evidence type="ECO:0000256" key="1">
    <source>
        <dbReference type="ARBA" id="ARBA00001946"/>
    </source>
</evidence>
<accession>R4YPX5</accession>
<keyword evidence="4" id="KW-0479">Metal-binding</keyword>
<dbReference type="InterPro" id="IPR030393">
    <property type="entry name" value="G_ENGB_dom"/>
</dbReference>
<keyword evidence="8 10" id="KW-0717">Septation</keyword>
<proteinExistence type="inferred from homology"/>
<dbReference type="GO" id="GO:0000917">
    <property type="term" value="P:division septum assembly"/>
    <property type="evidence" value="ECO:0007669"/>
    <property type="project" value="UniProtKB-KW"/>
</dbReference>
<evidence type="ECO:0000256" key="2">
    <source>
        <dbReference type="ARBA" id="ARBA00009638"/>
    </source>
</evidence>
<evidence type="ECO:0000313" key="14">
    <source>
        <dbReference type="Proteomes" id="UP000032749"/>
    </source>
</evidence>
<keyword evidence="6" id="KW-0460">Magnesium</keyword>
<evidence type="ECO:0000256" key="11">
    <source>
        <dbReference type="SAM" id="MobiDB-lite"/>
    </source>
</evidence>
<evidence type="ECO:0000256" key="9">
    <source>
        <dbReference type="ARBA" id="ARBA00023306"/>
    </source>
</evidence>
<dbReference type="HOGENOM" id="CLU_033732_1_0_6"/>
<dbReference type="GO" id="GO:0005829">
    <property type="term" value="C:cytosol"/>
    <property type="evidence" value="ECO:0007669"/>
    <property type="project" value="TreeGrafter"/>
</dbReference>
<feature type="domain" description="EngB-type G" evidence="12">
    <location>
        <begin position="28"/>
        <end position="203"/>
    </location>
</feature>
<dbReference type="GO" id="GO:0005525">
    <property type="term" value="F:GTP binding"/>
    <property type="evidence" value="ECO:0007669"/>
    <property type="project" value="UniProtKB-UniRule"/>
</dbReference>
<dbReference type="Gene3D" id="3.40.50.300">
    <property type="entry name" value="P-loop containing nucleotide triphosphate hydrolases"/>
    <property type="match status" value="1"/>
</dbReference>
<dbReference type="KEGG" id="oai:OLEAN_C00330"/>
<gene>
    <name evidence="10 13" type="primary">engB</name>
    <name evidence="13" type="ORF">OLEAN_C00330</name>
</gene>
<dbReference type="PANTHER" id="PTHR11649">
    <property type="entry name" value="MSS1/TRME-RELATED GTP-BINDING PROTEIN"/>
    <property type="match status" value="1"/>
</dbReference>
<organism evidence="13 14">
    <name type="scientific">Oleispira antarctica RB-8</name>
    <dbReference type="NCBI Taxonomy" id="698738"/>
    <lineage>
        <taxon>Bacteria</taxon>
        <taxon>Pseudomonadati</taxon>
        <taxon>Pseudomonadota</taxon>
        <taxon>Gammaproteobacteria</taxon>
        <taxon>Oceanospirillales</taxon>
        <taxon>Oceanospirillaceae</taxon>
        <taxon>Oleispira</taxon>
    </lineage>
</organism>
<dbReference type="InterPro" id="IPR027417">
    <property type="entry name" value="P-loop_NTPase"/>
</dbReference>
<keyword evidence="9 10" id="KW-0131">Cell cycle</keyword>
<dbReference type="PANTHER" id="PTHR11649:SF13">
    <property type="entry name" value="ENGB-TYPE G DOMAIN-CONTAINING PROTEIN"/>
    <property type="match status" value="1"/>
</dbReference>
<evidence type="ECO:0000313" key="13">
    <source>
        <dbReference type="EMBL" id="CCK74209.1"/>
    </source>
</evidence>
<evidence type="ECO:0000256" key="7">
    <source>
        <dbReference type="ARBA" id="ARBA00023134"/>
    </source>
</evidence>
<dbReference type="GO" id="GO:0046872">
    <property type="term" value="F:metal ion binding"/>
    <property type="evidence" value="ECO:0007669"/>
    <property type="project" value="UniProtKB-KW"/>
</dbReference>
<dbReference type="CDD" id="cd01876">
    <property type="entry name" value="YihA_EngB"/>
    <property type="match status" value="1"/>
</dbReference>
<keyword evidence="14" id="KW-1185">Reference proteome</keyword>
<comment type="function">
    <text evidence="10">Necessary for normal cell division and for the maintenance of normal septation.</text>
</comment>
<dbReference type="Pfam" id="PF01926">
    <property type="entry name" value="MMR_HSR1"/>
    <property type="match status" value="1"/>
</dbReference>
<evidence type="ECO:0000256" key="8">
    <source>
        <dbReference type="ARBA" id="ARBA00023210"/>
    </source>
</evidence>
<sequence length="232" mass="26171">MLNAQTLIYTKTRFMQSAAKFTQCPQWDGVEIAFAGRSNAGKSSALNALTEQTKLARTSKTPGRTQLINFFQVDETPYRLVDLPGYGFAKVPKAIKIEWQKQLSTYLDKRECLRGLVLVMDIRHPMTEFDKTMVDWAHESNMPLHILLTKADKLKRGPASATMLQVRKAVANMGDLATVQMFSSLKNDGVKELRKHLTKWFMDNTEFADEDGEHDGIEGEDAPFIEGNEPKA</sequence>
<reference evidence="13 14" key="1">
    <citation type="journal article" date="2013" name="Nat. Commun.">
        <title>Genome sequence and functional genomic analysis of the oil-degrading bacterium Oleispira antarctica.</title>
        <authorList>
            <person name="Kube M."/>
            <person name="Chernikova T.N."/>
            <person name="Al-Ramahi Y."/>
            <person name="Beloqui A."/>
            <person name="Lopez-Cortez N."/>
            <person name="Guazzaroni M.E."/>
            <person name="Heipieper H.J."/>
            <person name="Klages S."/>
            <person name="Kotsyurbenko O.R."/>
            <person name="Langer I."/>
            <person name="Nechitaylo T.Y."/>
            <person name="Lunsdorf H."/>
            <person name="Fernandez M."/>
            <person name="Juarez S."/>
            <person name="Ciordia S."/>
            <person name="Singer A."/>
            <person name="Kagan O."/>
            <person name="Egorova O."/>
            <person name="Petit P.A."/>
            <person name="Stogios P."/>
            <person name="Kim Y."/>
            <person name="Tchigvintsev A."/>
            <person name="Flick R."/>
            <person name="Denaro R."/>
            <person name="Genovese M."/>
            <person name="Albar J.P."/>
            <person name="Reva O.N."/>
            <person name="Martinez-Gomariz M."/>
            <person name="Tran H."/>
            <person name="Ferrer M."/>
            <person name="Savchenko A."/>
            <person name="Yakunin A.F."/>
            <person name="Yakimov M.M."/>
            <person name="Golyshina O.V."/>
            <person name="Reinhardt R."/>
            <person name="Golyshin P.N."/>
        </authorList>
    </citation>
    <scope>NUCLEOTIDE SEQUENCE [LARGE SCALE GENOMIC DNA]</scope>
</reference>
<keyword evidence="5 10" id="KW-0547">Nucleotide-binding</keyword>
<evidence type="ECO:0000256" key="4">
    <source>
        <dbReference type="ARBA" id="ARBA00022723"/>
    </source>
</evidence>
<evidence type="ECO:0000259" key="12">
    <source>
        <dbReference type="PROSITE" id="PS51706"/>
    </source>
</evidence>
<dbReference type="OrthoDB" id="9804921at2"/>
<dbReference type="PATRIC" id="fig|698738.3.peg.33"/>
<dbReference type="PROSITE" id="PS51706">
    <property type="entry name" value="G_ENGB"/>
    <property type="match status" value="1"/>
</dbReference>
<dbReference type="InterPro" id="IPR006073">
    <property type="entry name" value="GTP-bd"/>
</dbReference>
<comment type="cofactor">
    <cofactor evidence="1">
        <name>Mg(2+)</name>
        <dbReference type="ChEBI" id="CHEBI:18420"/>
    </cofactor>
</comment>
<protein>
    <recommendedName>
        <fullName evidence="10">Probable GTP-binding protein EngB</fullName>
    </recommendedName>
</protein>
<dbReference type="Proteomes" id="UP000032749">
    <property type="component" value="Chromosome"/>
</dbReference>
<comment type="similarity">
    <text evidence="2 10">Belongs to the TRAFAC class TrmE-Era-EngA-EngB-Septin-like GTPase superfamily. EngB GTPase family.</text>
</comment>
<dbReference type="EMBL" id="FO203512">
    <property type="protein sequence ID" value="CCK74209.1"/>
    <property type="molecule type" value="Genomic_DNA"/>
</dbReference>